<evidence type="ECO:0000313" key="1">
    <source>
        <dbReference type="EMBL" id="KNB08466.1"/>
    </source>
</evidence>
<name>A0A0J9VC03_FUSO4</name>
<accession>A0A0J9VC03</accession>
<gene>
    <name evidence="1" type="ORF">FOXG_09331</name>
</gene>
<evidence type="ECO:0000313" key="2">
    <source>
        <dbReference type="Proteomes" id="UP000009097"/>
    </source>
</evidence>
<dbReference type="RefSeq" id="XP_018246511.1">
    <property type="nucleotide sequence ID" value="XM_018388446.1"/>
</dbReference>
<dbReference type="Proteomes" id="UP000009097">
    <property type="component" value="Unassembled WGS sequence"/>
</dbReference>
<organism evidence="1 2">
    <name type="scientific">Fusarium oxysporum f. sp. lycopersici (strain 4287 / CBS 123668 / FGSC 9935 / NRRL 34936)</name>
    <name type="common">Fusarium vascular wilt of tomato</name>
    <dbReference type="NCBI Taxonomy" id="426428"/>
    <lineage>
        <taxon>Eukaryota</taxon>
        <taxon>Fungi</taxon>
        <taxon>Dikarya</taxon>
        <taxon>Ascomycota</taxon>
        <taxon>Pezizomycotina</taxon>
        <taxon>Sordariomycetes</taxon>
        <taxon>Hypocreomycetidae</taxon>
        <taxon>Hypocreales</taxon>
        <taxon>Nectriaceae</taxon>
        <taxon>Fusarium</taxon>
        <taxon>Fusarium oxysporum species complex</taxon>
    </lineage>
</organism>
<proteinExistence type="predicted"/>
<dbReference type="EMBL" id="DS231706">
    <property type="protein sequence ID" value="KNB08466.1"/>
    <property type="molecule type" value="Genomic_DNA"/>
</dbReference>
<reference evidence="1" key="1">
    <citation type="submission" date="2007-04" db="EMBL/GenBank/DDBJ databases">
        <authorList>
            <consortium name="The Broad Institute Genome Sequencing Platform"/>
            <person name="Birren B."/>
            <person name="Lander E."/>
            <person name="Galagan J."/>
            <person name="Nusbaum C."/>
            <person name="Devon K."/>
            <person name="Ma L.-J."/>
            <person name="Jaffe D."/>
            <person name="Butler J."/>
            <person name="Alvarez P."/>
            <person name="Gnerre S."/>
            <person name="Grabherr M."/>
            <person name="Kleber M."/>
            <person name="Mauceli E."/>
            <person name="Brockman W."/>
            <person name="MacCallum I.A."/>
            <person name="Young S."/>
            <person name="LaButti K."/>
            <person name="DeCaprio D."/>
            <person name="Crawford M."/>
            <person name="Koehrsen M."/>
            <person name="Engels R."/>
            <person name="Montgomery P."/>
            <person name="Pearson M."/>
            <person name="Howarth C."/>
            <person name="Larson L."/>
            <person name="White J."/>
            <person name="O'Leary S."/>
            <person name="Kodira C."/>
            <person name="Zeng Q."/>
            <person name="Yandava C."/>
            <person name="Alvarado L."/>
            <person name="Kistler C."/>
            <person name="Shim W.-B."/>
            <person name="Kang S."/>
            <person name="Woloshuk C."/>
        </authorList>
    </citation>
    <scope>NUCLEOTIDE SEQUENCE</scope>
    <source>
        <strain evidence="1">4287</strain>
    </source>
</reference>
<reference evidence="1" key="2">
    <citation type="journal article" date="2010" name="Nature">
        <title>Comparative genomics reveals mobile pathogenicity chromosomes in Fusarium.</title>
        <authorList>
            <person name="Ma L.J."/>
            <person name="van der Does H.C."/>
            <person name="Borkovich K.A."/>
            <person name="Coleman J.J."/>
            <person name="Daboussi M.J."/>
            <person name="Di Pietro A."/>
            <person name="Dufresne M."/>
            <person name="Freitag M."/>
            <person name="Grabherr M."/>
            <person name="Henrissat B."/>
            <person name="Houterman P.M."/>
            <person name="Kang S."/>
            <person name="Shim W.B."/>
            <person name="Woloshuk C."/>
            <person name="Xie X."/>
            <person name="Xu J.R."/>
            <person name="Antoniw J."/>
            <person name="Baker S.E."/>
            <person name="Bluhm B.H."/>
            <person name="Breakspear A."/>
            <person name="Brown D.W."/>
            <person name="Butchko R.A."/>
            <person name="Chapman S."/>
            <person name="Coulson R."/>
            <person name="Coutinho P.M."/>
            <person name="Danchin E.G."/>
            <person name="Diener A."/>
            <person name="Gale L.R."/>
            <person name="Gardiner D.M."/>
            <person name="Goff S."/>
            <person name="Hammond-Kosack K.E."/>
            <person name="Hilburn K."/>
            <person name="Hua-Van A."/>
            <person name="Jonkers W."/>
            <person name="Kazan K."/>
            <person name="Kodira C.D."/>
            <person name="Koehrsen M."/>
            <person name="Kumar L."/>
            <person name="Lee Y.H."/>
            <person name="Li L."/>
            <person name="Manners J.M."/>
            <person name="Miranda-Saavedra D."/>
            <person name="Mukherjee M."/>
            <person name="Park G."/>
            <person name="Park J."/>
            <person name="Park S.Y."/>
            <person name="Proctor R.H."/>
            <person name="Regev A."/>
            <person name="Ruiz-Roldan M.C."/>
            <person name="Sain D."/>
            <person name="Sakthikumar S."/>
            <person name="Sykes S."/>
            <person name="Schwartz D.C."/>
            <person name="Turgeon B.G."/>
            <person name="Wapinski I."/>
            <person name="Yoder O."/>
            <person name="Young S."/>
            <person name="Zeng Q."/>
            <person name="Zhou S."/>
            <person name="Galagan J."/>
            <person name="Cuomo C.A."/>
            <person name="Kistler H.C."/>
            <person name="Rep M."/>
        </authorList>
    </citation>
    <scope>NUCLEOTIDE SEQUENCE [LARGE SCALE GENOMIC DNA]</scope>
    <source>
        <strain evidence="1">4287</strain>
    </source>
</reference>
<dbReference type="KEGG" id="fox:FOXG_09331"/>
<protein>
    <submittedName>
        <fullName evidence="1">Uncharacterized protein</fullName>
    </submittedName>
</protein>
<dbReference type="GeneID" id="28950903"/>
<dbReference type="VEuPathDB" id="FungiDB:FOXG_09331"/>
<sequence>MWSLRPQRVIPHPPKSLELRANLLMMSKSSRVSEKSLLLTALTRVHSRTLHLEKHGYVQRQLIMLTRCFFHITTAAQLLRYPTLIPQKSVLSYTDLIVFDEGIVPLLFASAALGKHSPGYRGADNMHCVLLTLHATWFSTFGFPALLYERSASWTRITNGFCLQSL</sequence>
<dbReference type="AlphaFoldDB" id="A0A0J9VC03"/>